<proteinExistence type="predicted"/>
<dbReference type="Pfam" id="PF18962">
    <property type="entry name" value="Por_Secre_tail"/>
    <property type="match status" value="1"/>
</dbReference>
<dbReference type="Proteomes" id="UP000268469">
    <property type="component" value="Unassembled WGS sequence"/>
</dbReference>
<organism evidence="2 3">
    <name type="scientific">candidate division WOR-3 bacterium</name>
    <dbReference type="NCBI Taxonomy" id="2052148"/>
    <lineage>
        <taxon>Bacteria</taxon>
        <taxon>Bacteria division WOR-3</taxon>
    </lineage>
</organism>
<dbReference type="AlphaFoldDB" id="A0A660SCZ6"/>
<comment type="caution">
    <text evidence="2">The sequence shown here is derived from an EMBL/GenBank/DDBJ whole genome shotgun (WGS) entry which is preliminary data.</text>
</comment>
<accession>A0A660SCZ6</accession>
<dbReference type="InterPro" id="IPR026444">
    <property type="entry name" value="Secre_tail"/>
</dbReference>
<feature type="domain" description="Secretion system C-terminal sorting" evidence="1">
    <location>
        <begin position="102"/>
        <end position="173"/>
    </location>
</feature>
<evidence type="ECO:0000313" key="3">
    <source>
        <dbReference type="Proteomes" id="UP000268469"/>
    </source>
</evidence>
<evidence type="ECO:0000313" key="2">
    <source>
        <dbReference type="EMBL" id="RKX68557.1"/>
    </source>
</evidence>
<feature type="non-terminal residue" evidence="2">
    <location>
        <position position="1"/>
    </location>
</feature>
<name>A0A660SCZ6_UNCW3</name>
<dbReference type="EMBL" id="QNBE01000150">
    <property type="protein sequence ID" value="RKX68557.1"/>
    <property type="molecule type" value="Genomic_DNA"/>
</dbReference>
<protein>
    <recommendedName>
        <fullName evidence="1">Secretion system C-terminal sorting domain-containing protein</fullName>
    </recommendedName>
</protein>
<dbReference type="NCBIfam" id="TIGR04183">
    <property type="entry name" value="Por_Secre_tail"/>
    <property type="match status" value="1"/>
</dbReference>
<sequence length="176" mass="20596">HLHVVWEDSRHGPSDNFEIYYRESPDLGITWYPEVRLTNAPYHSYRPALACGGRYLHCFWADARDDTIYPPGIVTQIYYKRRDLSISAPEKHPAEVKGILSVFPNPFYRNTIISFCLFSSPAHLEIYDQVGRKVFRQEYTESGQHRVVWSTERAGVYFIRLKDRTRATIQKVVALE</sequence>
<gene>
    <name evidence="2" type="ORF">DRP53_10510</name>
</gene>
<evidence type="ECO:0000259" key="1">
    <source>
        <dbReference type="Pfam" id="PF18962"/>
    </source>
</evidence>
<reference evidence="2 3" key="1">
    <citation type="submission" date="2018-06" db="EMBL/GenBank/DDBJ databases">
        <title>Extensive metabolic versatility and redundancy in microbially diverse, dynamic hydrothermal sediments.</title>
        <authorList>
            <person name="Dombrowski N."/>
            <person name="Teske A."/>
            <person name="Baker B.J."/>
        </authorList>
    </citation>
    <scope>NUCLEOTIDE SEQUENCE [LARGE SCALE GENOMIC DNA]</scope>
    <source>
        <strain evidence="2">B36_G15</strain>
    </source>
</reference>